<dbReference type="PANTHER" id="PTHR21139">
    <property type="entry name" value="TRIOSEPHOSPHATE ISOMERASE"/>
    <property type="match status" value="1"/>
</dbReference>
<dbReference type="Gene3D" id="3.20.20.70">
    <property type="entry name" value="Aldolase class I"/>
    <property type="match status" value="1"/>
</dbReference>
<evidence type="ECO:0000256" key="1">
    <source>
        <dbReference type="ARBA" id="ARBA00007422"/>
    </source>
</evidence>
<comment type="subcellular location">
    <subcellularLocation>
        <location evidence="3">Cytoplasm</location>
    </subcellularLocation>
</comment>
<keyword evidence="2 3" id="KW-0413">Isomerase</keyword>
<comment type="pathway">
    <text evidence="3">Carbohydrate biosynthesis; gluconeogenesis.</text>
</comment>
<comment type="caution">
    <text evidence="4">The sequence shown here is derived from an EMBL/GenBank/DDBJ whole genome shotgun (WGS) entry which is preliminary data.</text>
</comment>
<keyword evidence="3" id="KW-0963">Cytoplasm</keyword>
<dbReference type="EMBL" id="JAWMWH010000001">
    <property type="protein sequence ID" value="MEJ6399970.1"/>
    <property type="molecule type" value="Genomic_DNA"/>
</dbReference>
<evidence type="ECO:0000256" key="3">
    <source>
        <dbReference type="RuleBase" id="RU363013"/>
    </source>
</evidence>
<dbReference type="PANTHER" id="PTHR21139:SF42">
    <property type="entry name" value="TRIOSEPHOSPHATE ISOMERASE"/>
    <property type="match status" value="1"/>
</dbReference>
<evidence type="ECO:0000313" key="4">
    <source>
        <dbReference type="EMBL" id="MEJ6399970.1"/>
    </source>
</evidence>
<gene>
    <name evidence="4" type="ORF">R4146_02080</name>
</gene>
<dbReference type="InterPro" id="IPR000652">
    <property type="entry name" value="Triosephosphate_isomerase"/>
</dbReference>
<name>A0ABU8SK75_9LACO</name>
<dbReference type="PROSITE" id="PS51440">
    <property type="entry name" value="TIM_2"/>
    <property type="match status" value="1"/>
</dbReference>
<proteinExistence type="inferred from homology"/>
<keyword evidence="3" id="KW-0312">Gluconeogenesis</keyword>
<comment type="similarity">
    <text evidence="1 3">Belongs to the triosephosphate isomerase family.</text>
</comment>
<dbReference type="InterPro" id="IPR013785">
    <property type="entry name" value="Aldolase_TIM"/>
</dbReference>
<dbReference type="InterPro" id="IPR035990">
    <property type="entry name" value="TIM_sf"/>
</dbReference>
<comment type="catalytic activity">
    <reaction evidence="3">
        <text>D-glyceraldehyde 3-phosphate = dihydroxyacetone phosphate</text>
        <dbReference type="Rhea" id="RHEA:18585"/>
        <dbReference type="ChEBI" id="CHEBI:57642"/>
        <dbReference type="ChEBI" id="CHEBI:59776"/>
        <dbReference type="EC" id="5.3.1.1"/>
    </reaction>
</comment>
<dbReference type="GO" id="GO:0016853">
    <property type="term" value="F:isomerase activity"/>
    <property type="evidence" value="ECO:0007669"/>
    <property type="project" value="UniProtKB-KW"/>
</dbReference>
<sequence>MLCIMNFKTLMPVKEQQSMMADVEKHTFKPDLIISPVMLQPNKFKNFQEAAQNITITKRTVGEPSADELHYLGIKYAFVGHLERRIQLHEDYDVINNKLENALKHKITPIICMGSENDEDGIQEEFDKIVGDLDLSNHEVIISWESIKSTLEGKRLYSDETAARIFNELKEILSKYENVKYRLVLGGHVEPREAELAKKLGIDGVLVGDRFKHFDQLKTILDPLS</sequence>
<dbReference type="EC" id="5.3.1.1" evidence="3"/>
<comment type="pathway">
    <text evidence="3">Carbohydrate degradation; glycolysis; D-glyceraldehyde 3-phosphate from glycerone phosphate: step 1/1.</text>
</comment>
<evidence type="ECO:0000256" key="2">
    <source>
        <dbReference type="ARBA" id="ARBA00023235"/>
    </source>
</evidence>
<dbReference type="SUPFAM" id="SSF51351">
    <property type="entry name" value="Triosephosphate isomerase (TIM)"/>
    <property type="match status" value="1"/>
</dbReference>
<keyword evidence="3" id="KW-0324">Glycolysis</keyword>
<evidence type="ECO:0000313" key="5">
    <source>
        <dbReference type="Proteomes" id="UP001370590"/>
    </source>
</evidence>
<accession>A0ABU8SK75</accession>
<comment type="subunit">
    <text evidence="3">Homodimer.</text>
</comment>
<dbReference type="Proteomes" id="UP001370590">
    <property type="component" value="Unassembled WGS sequence"/>
</dbReference>
<protein>
    <recommendedName>
        <fullName evidence="3">Triosephosphate isomerase</fullName>
        <ecNumber evidence="3">5.3.1.1</ecNumber>
    </recommendedName>
</protein>
<dbReference type="Pfam" id="PF00121">
    <property type="entry name" value="TIM"/>
    <property type="match status" value="1"/>
</dbReference>
<reference evidence="4 5" key="1">
    <citation type="submission" date="2023-10" db="EMBL/GenBank/DDBJ databases">
        <title>Nicoliella lavandulae sp. nov. isolated from Lavandula angustifolia flowers.</title>
        <authorList>
            <person name="Alcantara C."/>
            <person name="Zuniga M."/>
            <person name="Landete J.M."/>
            <person name="Monedero V."/>
        </authorList>
    </citation>
    <scope>NUCLEOTIDE SEQUENCE [LARGE SCALE GENOMIC DNA]</scope>
    <source>
        <strain evidence="4 5">Es01</strain>
    </source>
</reference>
<organism evidence="4 5">
    <name type="scientific">Nicoliella lavandulae</name>
    <dbReference type="NCBI Taxonomy" id="3082954"/>
    <lineage>
        <taxon>Bacteria</taxon>
        <taxon>Bacillati</taxon>
        <taxon>Bacillota</taxon>
        <taxon>Bacilli</taxon>
        <taxon>Lactobacillales</taxon>
        <taxon>Lactobacillaceae</taxon>
        <taxon>Nicoliella</taxon>
    </lineage>
</organism>
<keyword evidence="5" id="KW-1185">Reference proteome</keyword>
<dbReference type="RefSeq" id="WP_339959799.1">
    <property type="nucleotide sequence ID" value="NZ_JAWMWH010000001.1"/>
</dbReference>